<feature type="transmembrane region" description="Helical" evidence="7">
    <location>
        <begin position="225"/>
        <end position="249"/>
    </location>
</feature>
<feature type="domain" description="Type II secretion system protein GspF" evidence="8">
    <location>
        <begin position="276"/>
        <end position="395"/>
    </location>
</feature>
<evidence type="ECO:0000256" key="5">
    <source>
        <dbReference type="ARBA" id="ARBA00022989"/>
    </source>
</evidence>
<dbReference type="EMBL" id="JABUFE010000024">
    <property type="protein sequence ID" value="NSX56916.1"/>
    <property type="molecule type" value="Genomic_DNA"/>
</dbReference>
<feature type="transmembrane region" description="Helical" evidence="7">
    <location>
        <begin position="378"/>
        <end position="399"/>
    </location>
</feature>
<proteinExistence type="inferred from homology"/>
<evidence type="ECO:0000313" key="9">
    <source>
        <dbReference type="EMBL" id="NSX56916.1"/>
    </source>
</evidence>
<accession>A0ABX2J101</accession>
<evidence type="ECO:0000256" key="1">
    <source>
        <dbReference type="ARBA" id="ARBA00004651"/>
    </source>
</evidence>
<dbReference type="Pfam" id="PF00482">
    <property type="entry name" value="T2SSF"/>
    <property type="match status" value="2"/>
</dbReference>
<evidence type="ECO:0000256" key="2">
    <source>
        <dbReference type="ARBA" id="ARBA00005745"/>
    </source>
</evidence>
<keyword evidence="3" id="KW-1003">Cell membrane</keyword>
<organism evidence="9 10">
    <name type="scientific">Parasulfitobacter algicola</name>
    <dbReference type="NCBI Taxonomy" id="2614809"/>
    <lineage>
        <taxon>Bacteria</taxon>
        <taxon>Pseudomonadati</taxon>
        <taxon>Pseudomonadota</taxon>
        <taxon>Alphaproteobacteria</taxon>
        <taxon>Rhodobacterales</taxon>
        <taxon>Roseobacteraceae</taxon>
        <taxon>Parasulfitobacter</taxon>
    </lineage>
</organism>
<comment type="caution">
    <text evidence="9">The sequence shown here is derived from an EMBL/GenBank/DDBJ whole genome shotgun (WGS) entry which is preliminary data.</text>
</comment>
<comment type="subcellular location">
    <subcellularLocation>
        <location evidence="1">Cell membrane</location>
        <topology evidence="1">Multi-pass membrane protein</topology>
    </subcellularLocation>
</comment>
<dbReference type="PANTHER" id="PTHR30012">
    <property type="entry name" value="GENERAL SECRETION PATHWAY PROTEIN"/>
    <property type="match status" value="1"/>
</dbReference>
<evidence type="ECO:0000313" key="10">
    <source>
        <dbReference type="Proteomes" id="UP000777935"/>
    </source>
</evidence>
<comment type="similarity">
    <text evidence="2">Belongs to the GSP F family.</text>
</comment>
<evidence type="ECO:0000256" key="4">
    <source>
        <dbReference type="ARBA" id="ARBA00022692"/>
    </source>
</evidence>
<keyword evidence="10" id="KW-1185">Reference proteome</keyword>
<dbReference type="InterPro" id="IPR003004">
    <property type="entry name" value="GspF/PilC"/>
</dbReference>
<dbReference type="InterPro" id="IPR018076">
    <property type="entry name" value="T2SS_GspF_dom"/>
</dbReference>
<dbReference type="RefSeq" id="WP_174140066.1">
    <property type="nucleotide sequence ID" value="NZ_JABUFE010000024.1"/>
</dbReference>
<evidence type="ECO:0000259" key="8">
    <source>
        <dbReference type="Pfam" id="PF00482"/>
    </source>
</evidence>
<dbReference type="InterPro" id="IPR042094">
    <property type="entry name" value="T2SS_GspF_sf"/>
</dbReference>
<keyword evidence="4 7" id="KW-0812">Transmembrane</keyword>
<sequence length="406" mass="43615">MPRYSYSAITADGTSVSGEVDANDELSALDMIASRGLTPINLDEAGSSSVPWWNRELRLIGGPTTAKPIELERFFTSFASLMQAQLPLTRALSFCAQQVAKPAMQRALENIRTDVENGMSLGQAMQQQDQIIPERLTVIIKLGEASNQLEQAAREAADLLSRESKIAQQLTGALLYPIILVIMSVLVLALVVFYLTPTLLPVFAASGAEPPVILVMMDTLRSALISGWPLLITGVILGTVIFAVFRIQIRKALAGISMRLPVAGRYIRQRESQKICQMLALLMRNGATLTSALTTAQRATPHPAYKVLLANTEETVIAGGTLSTSLAQSPLMDDLARTMIDAGEESDRLVEVLETASVSLSAQTSETVTRAVKLITPILTLIIGLGVGAVILSTISAILDLNDIAF</sequence>
<dbReference type="Gene3D" id="1.20.81.30">
    <property type="entry name" value="Type II secretion system (T2SS), domain F"/>
    <property type="match status" value="2"/>
</dbReference>
<evidence type="ECO:0000256" key="7">
    <source>
        <dbReference type="SAM" id="Phobius"/>
    </source>
</evidence>
<feature type="transmembrane region" description="Helical" evidence="7">
    <location>
        <begin position="174"/>
        <end position="195"/>
    </location>
</feature>
<name>A0ABX2J101_9RHOB</name>
<dbReference type="Proteomes" id="UP000777935">
    <property type="component" value="Unassembled WGS sequence"/>
</dbReference>
<evidence type="ECO:0000256" key="3">
    <source>
        <dbReference type="ARBA" id="ARBA00022475"/>
    </source>
</evidence>
<feature type="domain" description="Type II secretion system protein GspF" evidence="8">
    <location>
        <begin position="74"/>
        <end position="197"/>
    </location>
</feature>
<keyword evidence="6 7" id="KW-0472">Membrane</keyword>
<gene>
    <name evidence="9" type="ORF">HRQ87_19225</name>
</gene>
<reference evidence="9 10" key="1">
    <citation type="submission" date="2020-06" db="EMBL/GenBank/DDBJ databases">
        <title>Sulfitobacter algicola sp. nov., isolated from green algae.</title>
        <authorList>
            <person name="Wang C."/>
        </authorList>
    </citation>
    <scope>NUCLEOTIDE SEQUENCE [LARGE SCALE GENOMIC DNA]</scope>
    <source>
        <strain evidence="9 10">1151</strain>
    </source>
</reference>
<keyword evidence="5 7" id="KW-1133">Transmembrane helix</keyword>
<dbReference type="PANTHER" id="PTHR30012:SF0">
    <property type="entry name" value="TYPE II SECRETION SYSTEM PROTEIN F-RELATED"/>
    <property type="match status" value="1"/>
</dbReference>
<evidence type="ECO:0000256" key="6">
    <source>
        <dbReference type="ARBA" id="ARBA00023136"/>
    </source>
</evidence>
<protein>
    <submittedName>
        <fullName evidence="9">Type II secretion system F family protein</fullName>
    </submittedName>
</protein>